<keyword evidence="5" id="KW-0573">Peptidoglycan synthesis</keyword>
<keyword evidence="2 10" id="KW-0732">Signal</keyword>
<feature type="active site" description="Acyl-ester intermediate" evidence="7">
    <location>
        <position position="55"/>
    </location>
</feature>
<dbReference type="EMBL" id="PXYK01000034">
    <property type="protein sequence ID" value="PSJ53173.1"/>
    <property type="molecule type" value="Genomic_DNA"/>
</dbReference>
<dbReference type="GO" id="GO:0009252">
    <property type="term" value="P:peptidoglycan biosynthetic process"/>
    <property type="evidence" value="ECO:0007669"/>
    <property type="project" value="UniProtKB-KW"/>
</dbReference>
<reference evidence="12 13" key="1">
    <citation type="submission" date="2018-03" db="EMBL/GenBank/DDBJ databases">
        <title>The draft genome of Mesorhizobium sp. 6GN-30.</title>
        <authorList>
            <person name="Liu L."/>
            <person name="Li L."/>
            <person name="Wang T."/>
            <person name="Zhang X."/>
            <person name="Liang L."/>
        </authorList>
    </citation>
    <scope>NUCLEOTIDE SEQUENCE [LARGE SCALE GENOMIC DNA]</scope>
    <source>
        <strain evidence="12 13">6GN30</strain>
    </source>
</reference>
<keyword evidence="4" id="KW-0133">Cell shape</keyword>
<keyword evidence="12" id="KW-0121">Carboxypeptidase</keyword>
<evidence type="ECO:0000256" key="4">
    <source>
        <dbReference type="ARBA" id="ARBA00022960"/>
    </source>
</evidence>
<evidence type="ECO:0000256" key="10">
    <source>
        <dbReference type="SAM" id="SignalP"/>
    </source>
</evidence>
<feature type="signal peptide" evidence="10">
    <location>
        <begin position="1"/>
        <end position="23"/>
    </location>
</feature>
<dbReference type="GO" id="GO:0071555">
    <property type="term" value="P:cell wall organization"/>
    <property type="evidence" value="ECO:0007669"/>
    <property type="project" value="UniProtKB-KW"/>
</dbReference>
<organism evidence="12 13">
    <name type="scientific">Kumtagia ephedrae</name>
    <dbReference type="NCBI Taxonomy" id="2116701"/>
    <lineage>
        <taxon>Bacteria</taxon>
        <taxon>Pseudomonadati</taxon>
        <taxon>Pseudomonadota</taxon>
        <taxon>Alphaproteobacteria</taxon>
        <taxon>Hyphomicrobiales</taxon>
        <taxon>Phyllobacteriaceae</taxon>
        <taxon>Kumtagia</taxon>
    </lineage>
</organism>
<evidence type="ECO:0000256" key="9">
    <source>
        <dbReference type="RuleBase" id="RU004016"/>
    </source>
</evidence>
<dbReference type="GO" id="GO:0009002">
    <property type="term" value="F:serine-type D-Ala-D-Ala carboxypeptidase activity"/>
    <property type="evidence" value="ECO:0007669"/>
    <property type="project" value="InterPro"/>
</dbReference>
<evidence type="ECO:0000256" key="2">
    <source>
        <dbReference type="ARBA" id="ARBA00022729"/>
    </source>
</evidence>
<name>A0A2P7RSK3_9HYPH</name>
<evidence type="ECO:0000259" key="11">
    <source>
        <dbReference type="Pfam" id="PF00768"/>
    </source>
</evidence>
<evidence type="ECO:0000256" key="6">
    <source>
        <dbReference type="ARBA" id="ARBA00023316"/>
    </source>
</evidence>
<dbReference type="GO" id="GO:0008360">
    <property type="term" value="P:regulation of cell shape"/>
    <property type="evidence" value="ECO:0007669"/>
    <property type="project" value="UniProtKB-KW"/>
</dbReference>
<accession>A0A2P7RSK3</accession>
<keyword evidence="13" id="KW-1185">Reference proteome</keyword>
<evidence type="ECO:0000313" key="12">
    <source>
        <dbReference type="EMBL" id="PSJ53173.1"/>
    </source>
</evidence>
<gene>
    <name evidence="12" type="ORF">C7I84_25680</name>
</gene>
<dbReference type="Proteomes" id="UP000241229">
    <property type="component" value="Unassembled WGS sequence"/>
</dbReference>
<dbReference type="Pfam" id="PF00768">
    <property type="entry name" value="Peptidase_S11"/>
    <property type="match status" value="1"/>
</dbReference>
<dbReference type="SUPFAM" id="SSF56601">
    <property type="entry name" value="beta-lactamase/transpeptidase-like"/>
    <property type="match status" value="1"/>
</dbReference>
<feature type="active site" evidence="7">
    <location>
        <position position="115"/>
    </location>
</feature>
<keyword evidence="12" id="KW-0645">Protease</keyword>
<comment type="caution">
    <text evidence="12">The sequence shown here is derived from an EMBL/GenBank/DDBJ whole genome shotgun (WGS) entry which is preliminary data.</text>
</comment>
<dbReference type="PANTHER" id="PTHR21581:SF6">
    <property type="entry name" value="TRAFFICKING PROTEIN PARTICLE COMPLEX SUBUNIT 12"/>
    <property type="match status" value="1"/>
</dbReference>
<feature type="domain" description="Peptidase S11 D-alanyl-D-alanine carboxypeptidase A N-terminal" evidence="11">
    <location>
        <begin position="25"/>
        <end position="246"/>
    </location>
</feature>
<dbReference type="InterPro" id="IPR001967">
    <property type="entry name" value="Peptidase_S11_N"/>
</dbReference>
<evidence type="ECO:0000256" key="7">
    <source>
        <dbReference type="PIRSR" id="PIRSR618044-1"/>
    </source>
</evidence>
<evidence type="ECO:0000313" key="13">
    <source>
        <dbReference type="Proteomes" id="UP000241229"/>
    </source>
</evidence>
<protein>
    <submittedName>
        <fullName evidence="12">D-alanyl-D-alanine carboxypeptidase</fullName>
    </submittedName>
</protein>
<dbReference type="PRINTS" id="PR00725">
    <property type="entry name" value="DADACBPTASE1"/>
</dbReference>
<keyword evidence="3" id="KW-0378">Hydrolase</keyword>
<dbReference type="RefSeq" id="WP_106775069.1">
    <property type="nucleotide sequence ID" value="NZ_PXYK01000034.1"/>
</dbReference>
<dbReference type="OrthoDB" id="9795979at2"/>
<dbReference type="AlphaFoldDB" id="A0A2P7RSK3"/>
<proteinExistence type="inferred from homology"/>
<comment type="similarity">
    <text evidence="1 9">Belongs to the peptidase S11 family.</text>
</comment>
<keyword evidence="6" id="KW-0961">Cell wall biogenesis/degradation</keyword>
<dbReference type="Gene3D" id="3.40.710.10">
    <property type="entry name" value="DD-peptidase/beta-lactamase superfamily"/>
    <property type="match status" value="1"/>
</dbReference>
<dbReference type="PANTHER" id="PTHR21581">
    <property type="entry name" value="D-ALANYL-D-ALANINE CARBOXYPEPTIDASE"/>
    <property type="match status" value="1"/>
</dbReference>
<evidence type="ECO:0000256" key="8">
    <source>
        <dbReference type="PIRSR" id="PIRSR618044-2"/>
    </source>
</evidence>
<dbReference type="InterPro" id="IPR018044">
    <property type="entry name" value="Peptidase_S11"/>
</dbReference>
<evidence type="ECO:0000256" key="1">
    <source>
        <dbReference type="ARBA" id="ARBA00007164"/>
    </source>
</evidence>
<sequence>MIRRTLLIPALLAGMAASTALHVAPAAANPSILFDPATGRVIESDDAFHRWYPASLTKLMTTYVVFRAIQSGELTFSSPVRISKKASELPPSKMGYKPGSVLTVDNALKIIMVKSANDVAMSLGESVAGSQAAFAEMMNAESRRLGMTDSHWINPHGLHDDGQYTSPRDLALLSVALRRDFPQYSDYFSIEGLLADGKEVPSHNNLLGRYDGADGMKTGYTCPSGFNLVASASRNGRTLMAIVVGGESVEARDEKAADLLSRGFAAAPGSGPSLAELRPASAARNLPVNMYDQLCSKEVRAARAKKDKELREAIKAGRAVRTVPIYSAELPRPRRLVSVRLGGAQGPVPKAVAEAQAYADVPIPTWRPDMPVPGLRTAEQGDGATIR</sequence>
<feature type="binding site" evidence="8">
    <location>
        <position position="217"/>
    </location>
    <ligand>
        <name>substrate</name>
    </ligand>
</feature>
<evidence type="ECO:0000256" key="5">
    <source>
        <dbReference type="ARBA" id="ARBA00022984"/>
    </source>
</evidence>
<feature type="active site" description="Proton acceptor" evidence="7">
    <location>
        <position position="58"/>
    </location>
</feature>
<dbReference type="InterPro" id="IPR012338">
    <property type="entry name" value="Beta-lactam/transpept-like"/>
</dbReference>
<dbReference type="GO" id="GO:0006508">
    <property type="term" value="P:proteolysis"/>
    <property type="evidence" value="ECO:0007669"/>
    <property type="project" value="InterPro"/>
</dbReference>
<evidence type="ECO:0000256" key="3">
    <source>
        <dbReference type="ARBA" id="ARBA00022801"/>
    </source>
</evidence>
<feature type="chain" id="PRO_5015203908" evidence="10">
    <location>
        <begin position="24"/>
        <end position="387"/>
    </location>
</feature>